<proteinExistence type="inferred from homology"/>
<feature type="transmembrane region" description="Helical" evidence="6">
    <location>
        <begin position="200"/>
        <end position="223"/>
    </location>
</feature>
<evidence type="ECO:0000256" key="6">
    <source>
        <dbReference type="SAM" id="Phobius"/>
    </source>
</evidence>
<evidence type="ECO:0000313" key="8">
    <source>
        <dbReference type="Proteomes" id="UP000231472"/>
    </source>
</evidence>
<dbReference type="GO" id="GO:0055085">
    <property type="term" value="P:transmembrane transport"/>
    <property type="evidence" value="ECO:0007669"/>
    <property type="project" value="TreeGrafter"/>
</dbReference>
<evidence type="ECO:0000256" key="1">
    <source>
        <dbReference type="ARBA" id="ARBA00004141"/>
    </source>
</evidence>
<keyword evidence="5 6" id="KW-0472">Membrane</keyword>
<feature type="transmembrane region" description="Helical" evidence="6">
    <location>
        <begin position="66"/>
        <end position="88"/>
    </location>
</feature>
<keyword evidence="4 6" id="KW-1133">Transmembrane helix</keyword>
<evidence type="ECO:0008006" key="9">
    <source>
        <dbReference type="Google" id="ProtNLM"/>
    </source>
</evidence>
<evidence type="ECO:0000256" key="3">
    <source>
        <dbReference type="ARBA" id="ARBA00022692"/>
    </source>
</evidence>
<accession>A0A2H0YP54</accession>
<feature type="transmembrane region" description="Helical" evidence="6">
    <location>
        <begin position="9"/>
        <end position="28"/>
    </location>
</feature>
<evidence type="ECO:0000256" key="2">
    <source>
        <dbReference type="ARBA" id="ARBA00009773"/>
    </source>
</evidence>
<keyword evidence="3 6" id="KW-0812">Transmembrane</keyword>
<sequence>MDNEKILDISWRTILKISVAVLIFYILFSIREILIWFVFALTISILFNPVVNFFQRRRLPRVGAVILIYVGIFGILSLLIYLVVPLFIVEIKAFLGFFPQYFEKISPLLRGFGFQAFENIESFLRILGDTLEKMAENIFNVLFTIFGGVFVTIFVVITAIFLSLEEKAVEKTLILLFPKKYEAQVLDVWARCQKKVAGWFGARILACIFIGVASYVAFLLFGIEYPFTLALFAGVFNFIPYIGPLLTGVILFFIIFPTEPLKGILVLIAFILIQQIENSILSPILMKKFVGLPPALVLLSLVVGGHLWGLLGAVLAVPLFGILFEFLKEFLQKRKEKKIEIL</sequence>
<dbReference type="AlphaFoldDB" id="A0A2H0YP54"/>
<dbReference type="EMBL" id="PEYC01000017">
    <property type="protein sequence ID" value="PIS40258.1"/>
    <property type="molecule type" value="Genomic_DNA"/>
</dbReference>
<reference evidence="8" key="1">
    <citation type="submission" date="2017-09" db="EMBL/GenBank/DDBJ databases">
        <title>Depth-based differentiation of microbial function through sediment-hosted aquifers and enrichment of novel symbionts in the deep terrestrial subsurface.</title>
        <authorList>
            <person name="Probst A.J."/>
            <person name="Ladd B."/>
            <person name="Jarett J.K."/>
            <person name="Geller-Mcgrath D.E."/>
            <person name="Sieber C.M.K."/>
            <person name="Emerson J.B."/>
            <person name="Anantharaman K."/>
            <person name="Thomas B.C."/>
            <person name="Malmstrom R."/>
            <person name="Stieglmeier M."/>
            <person name="Klingl A."/>
            <person name="Woyke T."/>
            <person name="Ryan C.M."/>
            <person name="Banfield J.F."/>
        </authorList>
    </citation>
    <scope>NUCLEOTIDE SEQUENCE [LARGE SCALE GENOMIC DNA]</scope>
</reference>
<comment type="similarity">
    <text evidence="2">Belongs to the autoinducer-2 exporter (AI-2E) (TC 2.A.86) family.</text>
</comment>
<evidence type="ECO:0000313" key="7">
    <source>
        <dbReference type="EMBL" id="PIS40258.1"/>
    </source>
</evidence>
<organism evidence="7 8">
    <name type="scientific">Candidatus Nealsonbacteria bacterium CG08_land_8_20_14_0_20_36_22</name>
    <dbReference type="NCBI Taxonomy" id="1974704"/>
    <lineage>
        <taxon>Bacteria</taxon>
        <taxon>Candidatus Nealsoniibacteriota</taxon>
    </lineage>
</organism>
<name>A0A2H0YP54_9BACT</name>
<dbReference type="Proteomes" id="UP000231472">
    <property type="component" value="Unassembled WGS sequence"/>
</dbReference>
<dbReference type="GO" id="GO:0016020">
    <property type="term" value="C:membrane"/>
    <property type="evidence" value="ECO:0007669"/>
    <property type="project" value="UniProtKB-SubCell"/>
</dbReference>
<evidence type="ECO:0000256" key="5">
    <source>
        <dbReference type="ARBA" id="ARBA00023136"/>
    </source>
</evidence>
<protein>
    <recommendedName>
        <fullName evidence="9">AI-2E family transporter</fullName>
    </recommendedName>
</protein>
<gene>
    <name evidence="7" type="ORF">COT32_00715</name>
</gene>
<evidence type="ECO:0000256" key="4">
    <source>
        <dbReference type="ARBA" id="ARBA00022989"/>
    </source>
</evidence>
<comment type="subcellular location">
    <subcellularLocation>
        <location evidence="1">Membrane</location>
        <topology evidence="1">Multi-pass membrane protein</topology>
    </subcellularLocation>
</comment>
<feature type="transmembrane region" description="Helical" evidence="6">
    <location>
        <begin position="306"/>
        <end position="327"/>
    </location>
</feature>
<dbReference type="PANTHER" id="PTHR21716">
    <property type="entry name" value="TRANSMEMBRANE PROTEIN"/>
    <property type="match status" value="1"/>
</dbReference>
<feature type="transmembrane region" description="Helical" evidence="6">
    <location>
        <begin position="263"/>
        <end position="286"/>
    </location>
</feature>
<feature type="transmembrane region" description="Helical" evidence="6">
    <location>
        <begin position="34"/>
        <end position="54"/>
    </location>
</feature>
<feature type="transmembrane region" description="Helical" evidence="6">
    <location>
        <begin position="138"/>
        <end position="164"/>
    </location>
</feature>
<dbReference type="Pfam" id="PF01594">
    <property type="entry name" value="AI-2E_transport"/>
    <property type="match status" value="1"/>
</dbReference>
<comment type="caution">
    <text evidence="7">The sequence shown here is derived from an EMBL/GenBank/DDBJ whole genome shotgun (WGS) entry which is preliminary data.</text>
</comment>
<dbReference type="PANTHER" id="PTHR21716:SF62">
    <property type="entry name" value="TRANSPORT PROTEIN YDBI-RELATED"/>
    <property type="match status" value="1"/>
</dbReference>
<dbReference type="InterPro" id="IPR002549">
    <property type="entry name" value="AI-2E-like"/>
</dbReference>
<feature type="transmembrane region" description="Helical" evidence="6">
    <location>
        <begin position="229"/>
        <end position="256"/>
    </location>
</feature>